<evidence type="ECO:0000256" key="7">
    <source>
        <dbReference type="ARBA" id="ARBA00023136"/>
    </source>
</evidence>
<keyword evidence="5 8" id="KW-1133">Transmembrane helix</keyword>
<evidence type="ECO:0000259" key="9">
    <source>
        <dbReference type="Pfam" id="PF13839"/>
    </source>
</evidence>
<comment type="similarity">
    <text evidence="2">Belongs to the PC-esterase family. TBL subfamily.</text>
</comment>
<reference evidence="11" key="1">
    <citation type="submission" date="2015-07" db="EMBL/GenBank/DDBJ databases">
        <title>Transcriptome Assembly of Anthurium amnicola.</title>
        <authorList>
            <person name="Suzuki J."/>
        </authorList>
    </citation>
    <scope>NUCLEOTIDE SEQUENCE</scope>
</reference>
<evidence type="ECO:0000256" key="8">
    <source>
        <dbReference type="SAM" id="Phobius"/>
    </source>
</evidence>
<feature type="transmembrane region" description="Helical" evidence="8">
    <location>
        <begin position="41"/>
        <end position="61"/>
    </location>
</feature>
<feature type="domain" description="Trichome birefringence-like C-terminal" evidence="9">
    <location>
        <begin position="185"/>
        <end position="467"/>
    </location>
</feature>
<dbReference type="EMBL" id="GDJX01027915">
    <property type="protein sequence ID" value="JAT40021.1"/>
    <property type="molecule type" value="Transcribed_RNA"/>
</dbReference>
<name>A0A1D1XCW9_9ARAE</name>
<accession>A0A1D1XCW9</accession>
<comment type="subcellular location">
    <subcellularLocation>
        <location evidence="1">Golgi apparatus membrane</location>
        <topology evidence="1">Single-pass type II membrane protein</topology>
    </subcellularLocation>
</comment>
<dbReference type="Pfam" id="PF13839">
    <property type="entry name" value="PC-Esterase"/>
    <property type="match status" value="1"/>
</dbReference>
<keyword evidence="4" id="KW-0735">Signal-anchor</keyword>
<feature type="domain" description="Trichome birefringence-like N-terminal" evidence="10">
    <location>
        <begin position="125"/>
        <end position="184"/>
    </location>
</feature>
<dbReference type="AlphaFoldDB" id="A0A1D1XCW9"/>
<evidence type="ECO:0000256" key="6">
    <source>
        <dbReference type="ARBA" id="ARBA00023034"/>
    </source>
</evidence>
<keyword evidence="3 8" id="KW-0812">Transmembrane</keyword>
<dbReference type="PANTHER" id="PTHR32285:SF241">
    <property type="entry name" value="PROTEIN TRICHOME BIREFRINGENCE-LIKE 4"/>
    <property type="match status" value="1"/>
</dbReference>
<dbReference type="Pfam" id="PF14416">
    <property type="entry name" value="PMR5N"/>
    <property type="match status" value="1"/>
</dbReference>
<evidence type="ECO:0000256" key="5">
    <source>
        <dbReference type="ARBA" id="ARBA00022989"/>
    </source>
</evidence>
<organism evidence="11">
    <name type="scientific">Anthurium amnicola</name>
    <dbReference type="NCBI Taxonomy" id="1678845"/>
    <lineage>
        <taxon>Eukaryota</taxon>
        <taxon>Viridiplantae</taxon>
        <taxon>Streptophyta</taxon>
        <taxon>Embryophyta</taxon>
        <taxon>Tracheophyta</taxon>
        <taxon>Spermatophyta</taxon>
        <taxon>Magnoliopsida</taxon>
        <taxon>Liliopsida</taxon>
        <taxon>Araceae</taxon>
        <taxon>Pothoideae</taxon>
        <taxon>Potheae</taxon>
        <taxon>Anthurium</taxon>
    </lineage>
</organism>
<evidence type="ECO:0000256" key="3">
    <source>
        <dbReference type="ARBA" id="ARBA00022692"/>
    </source>
</evidence>
<dbReference type="GO" id="GO:0000139">
    <property type="term" value="C:Golgi membrane"/>
    <property type="evidence" value="ECO:0007669"/>
    <property type="project" value="UniProtKB-SubCell"/>
</dbReference>
<dbReference type="PANTHER" id="PTHR32285">
    <property type="entry name" value="PROTEIN TRICHOME BIREFRINGENCE-LIKE 9-RELATED"/>
    <property type="match status" value="1"/>
</dbReference>
<evidence type="ECO:0000256" key="4">
    <source>
        <dbReference type="ARBA" id="ARBA00022968"/>
    </source>
</evidence>
<protein>
    <submittedName>
        <fullName evidence="11">Uncharacterized protein C7orf58</fullName>
    </submittedName>
</protein>
<sequence>SLSLSLCHMVQLPSSKRGLTHPLKQFCKNLAYFLGRPRPGLAALATLLLFLLVLATTFAAWHKPSAFWASLPGAADPGAILPCLFPGRNTRRLVPSLPKNLADLAAEDPVGLLDEDDDGRREQASCDLFEGEWVVAGAGEEEEAPGPAYRPGSCPFVDEAFDCAGNGRPDSGYATLRWKPRGCNLPRLDGKGMLEMLRGKRLVFVGDSLNRNMWQSLVCILRESVPEKNRVFEISGRREFRTEGFYAIKYEDFNCTIEFVRAPFLVQEWETSDADGSRRQTLRLDMMDDFSAKYQDADIVVFNTAHWWTHPRTSQGKDFYQEGEHVYSQLSAEDAYRKALGTWAKWLDANINPDRTLVFFRGYSSSHYRGGQWNSGGNCHGETLPIADAAHLGKYPKMMSIFESVVAEMATPVHYLNITKMTSYRKDGHPSRWLRPGKAAQPDATQDCSHWCLPGVPDAWNELLYAMLLVRDDPSWSSNKSLGGQHVAART</sequence>
<proteinExistence type="inferred from homology"/>
<dbReference type="InterPro" id="IPR025846">
    <property type="entry name" value="TBL_N"/>
</dbReference>
<dbReference type="InterPro" id="IPR029962">
    <property type="entry name" value="TBL"/>
</dbReference>
<evidence type="ECO:0000256" key="2">
    <source>
        <dbReference type="ARBA" id="ARBA00007727"/>
    </source>
</evidence>
<keyword evidence="7 8" id="KW-0472">Membrane</keyword>
<gene>
    <name evidence="11" type="primary">C7orf58_3</name>
    <name evidence="11" type="ORF">g.84652</name>
</gene>
<keyword evidence="6" id="KW-0333">Golgi apparatus</keyword>
<evidence type="ECO:0000313" key="11">
    <source>
        <dbReference type="EMBL" id="JAT40021.1"/>
    </source>
</evidence>
<feature type="non-terminal residue" evidence="11">
    <location>
        <position position="1"/>
    </location>
</feature>
<evidence type="ECO:0000259" key="10">
    <source>
        <dbReference type="Pfam" id="PF14416"/>
    </source>
</evidence>
<dbReference type="InterPro" id="IPR026057">
    <property type="entry name" value="TBL_C"/>
</dbReference>
<evidence type="ECO:0000256" key="1">
    <source>
        <dbReference type="ARBA" id="ARBA00004323"/>
    </source>
</evidence>
<dbReference type="GO" id="GO:1990538">
    <property type="term" value="F:xylan O-acetyltransferase activity"/>
    <property type="evidence" value="ECO:0007669"/>
    <property type="project" value="UniProtKB-ARBA"/>
</dbReference>